<sequence length="47" mass="4861">MIAEPSLNIILPSVKSPSTDMISPALIPPCVASLRITLGVAPSLSQM</sequence>
<comment type="caution">
    <text evidence="1">The sequence shown here is derived from an EMBL/GenBank/DDBJ whole genome shotgun (WGS) entry which is preliminary data.</text>
</comment>
<dbReference type="EMBL" id="AMCI01004176">
    <property type="protein sequence ID" value="EJW98636.1"/>
    <property type="molecule type" value="Genomic_DNA"/>
</dbReference>
<gene>
    <name evidence="1" type="ORF">EVA_13260</name>
</gene>
<organism evidence="1">
    <name type="scientific">gut metagenome</name>
    <dbReference type="NCBI Taxonomy" id="749906"/>
    <lineage>
        <taxon>unclassified sequences</taxon>
        <taxon>metagenomes</taxon>
        <taxon>organismal metagenomes</taxon>
    </lineage>
</organism>
<name>J9FUJ6_9ZZZZ</name>
<proteinExistence type="predicted"/>
<reference evidence="1" key="1">
    <citation type="journal article" date="2012" name="PLoS ONE">
        <title>Gene sets for utilization of primary and secondary nutrition supplies in the distal gut of endangered iberian lynx.</title>
        <authorList>
            <person name="Alcaide M."/>
            <person name="Messina E."/>
            <person name="Richter M."/>
            <person name="Bargiela R."/>
            <person name="Peplies J."/>
            <person name="Huws S.A."/>
            <person name="Newbold C.J."/>
            <person name="Golyshin P.N."/>
            <person name="Simon M.A."/>
            <person name="Lopez G."/>
            <person name="Yakimov M.M."/>
            <person name="Ferrer M."/>
        </authorList>
    </citation>
    <scope>NUCLEOTIDE SEQUENCE</scope>
</reference>
<evidence type="ECO:0000313" key="1">
    <source>
        <dbReference type="EMBL" id="EJW98636.1"/>
    </source>
</evidence>
<accession>J9FUJ6</accession>
<dbReference type="AlphaFoldDB" id="J9FUJ6"/>
<protein>
    <submittedName>
        <fullName evidence="1">Uncharacterized protein</fullName>
    </submittedName>
</protein>